<evidence type="ECO:0008006" key="4">
    <source>
        <dbReference type="Google" id="ProtNLM"/>
    </source>
</evidence>
<organism evidence="2 3">
    <name type="scientific">Cytospora leucostoma</name>
    <dbReference type="NCBI Taxonomy" id="1230097"/>
    <lineage>
        <taxon>Eukaryota</taxon>
        <taxon>Fungi</taxon>
        <taxon>Dikarya</taxon>
        <taxon>Ascomycota</taxon>
        <taxon>Pezizomycotina</taxon>
        <taxon>Sordariomycetes</taxon>
        <taxon>Sordariomycetidae</taxon>
        <taxon>Diaporthales</taxon>
        <taxon>Cytosporaceae</taxon>
        <taxon>Cytospora</taxon>
    </lineage>
</organism>
<dbReference type="GO" id="GO:0046521">
    <property type="term" value="P:sphingoid catabolic process"/>
    <property type="evidence" value="ECO:0007669"/>
    <property type="project" value="TreeGrafter"/>
</dbReference>
<reference evidence="2 3" key="1">
    <citation type="submission" date="2015-09" db="EMBL/GenBank/DDBJ databases">
        <title>Host preference determinants of Valsa canker pathogens revealed by comparative genomics.</title>
        <authorList>
            <person name="Yin Z."/>
            <person name="Huang L."/>
        </authorList>
    </citation>
    <scope>NUCLEOTIDE SEQUENCE [LARGE SCALE GENOMIC DNA]</scope>
    <source>
        <strain evidence="2 3">SXYLt</strain>
    </source>
</reference>
<dbReference type="Proteomes" id="UP000285146">
    <property type="component" value="Unassembled WGS sequence"/>
</dbReference>
<keyword evidence="1" id="KW-1133">Transmembrane helix</keyword>
<evidence type="ECO:0000256" key="1">
    <source>
        <dbReference type="SAM" id="Phobius"/>
    </source>
</evidence>
<dbReference type="AlphaFoldDB" id="A0A423XMW9"/>
<dbReference type="FunCoup" id="A0A423XMW9">
    <property type="interactions" value="128"/>
</dbReference>
<keyword evidence="3" id="KW-1185">Reference proteome</keyword>
<evidence type="ECO:0000313" key="3">
    <source>
        <dbReference type="Proteomes" id="UP000285146"/>
    </source>
</evidence>
<accession>A0A423XMW9</accession>
<proteinExistence type="predicted"/>
<dbReference type="InterPro" id="IPR009305">
    <property type="entry name" value="Mpo1-like"/>
</dbReference>
<feature type="transmembrane region" description="Helical" evidence="1">
    <location>
        <begin position="20"/>
        <end position="40"/>
    </location>
</feature>
<dbReference type="GO" id="GO:0016020">
    <property type="term" value="C:membrane"/>
    <property type="evidence" value="ECO:0007669"/>
    <property type="project" value="GOC"/>
</dbReference>
<dbReference type="PANTHER" id="PTHR28026">
    <property type="entry name" value="DUF962 DOMAIN PROTEIN (AFU_ORTHOLOGUE AFUA_8G05310)"/>
    <property type="match status" value="1"/>
</dbReference>
<keyword evidence="1" id="KW-0472">Membrane</keyword>
<dbReference type="OrthoDB" id="2124888at2759"/>
<feature type="transmembrane region" description="Helical" evidence="1">
    <location>
        <begin position="107"/>
        <end position="125"/>
    </location>
</feature>
<dbReference type="GO" id="GO:0005783">
    <property type="term" value="C:endoplasmic reticulum"/>
    <property type="evidence" value="ECO:0007669"/>
    <property type="project" value="TreeGrafter"/>
</dbReference>
<evidence type="ECO:0000313" key="2">
    <source>
        <dbReference type="EMBL" id="ROW17954.1"/>
    </source>
</evidence>
<keyword evidence="1" id="KW-0812">Transmembrane</keyword>
<feature type="transmembrane region" description="Helical" evidence="1">
    <location>
        <begin position="52"/>
        <end position="74"/>
    </location>
</feature>
<dbReference type="EMBL" id="LKEB01000001">
    <property type="protein sequence ID" value="ROW17954.1"/>
    <property type="molecule type" value="Genomic_DNA"/>
</dbReference>
<feature type="transmembrane region" description="Helical" evidence="1">
    <location>
        <begin position="140"/>
        <end position="161"/>
    </location>
</feature>
<name>A0A423XMW9_9PEZI</name>
<dbReference type="PANTHER" id="PTHR28026:SF9">
    <property type="entry name" value="2-HYDROXY-PALMITIC ACID DIOXYGENASE MPO1"/>
    <property type="match status" value="1"/>
</dbReference>
<dbReference type="InParanoid" id="A0A423XMW9"/>
<protein>
    <recommendedName>
        <fullName evidence="4">DUF962 domain-containing protein</fullName>
    </recommendedName>
</protein>
<dbReference type="Pfam" id="PF06127">
    <property type="entry name" value="Mpo1-like"/>
    <property type="match status" value="1"/>
</dbReference>
<gene>
    <name evidence="2" type="ORF">VPNG_00277</name>
</gene>
<comment type="caution">
    <text evidence="2">The sequence shown here is derived from an EMBL/GenBank/DDBJ whole genome shotgun (WGS) entry which is preliminary data.</text>
</comment>
<sequence>MSLDLEQHLVFYGSYHSNVVNIGIHMVCVPIILFTSFLLAANSGVLIQTPSWITPAYLPLNMCTIGSIIWGGFYVLMEPVAGTLLCGICLGMAAVDNYFYSIDPKTSTIVAGGIFAVAWILQFIGHGKYEGRAPALLDNLMQALLLAPLFVWLELLFYFGYRKELQERVEKQVVKNIAKFRAEKAERANKNGKAQ</sequence>
<feature type="transmembrane region" description="Helical" evidence="1">
    <location>
        <begin position="80"/>
        <end position="100"/>
    </location>
</feature>